<sequence>MNTLQYRSDGPEGAPVLVLGPELGTTWHMWDRQIPELSRHRRVLRFDLPGHGGSPAEPASTVGELTDRLVATLDALGIERFDYAGCSFAAALGTDLALRHPHRLSALALLGSAARFGAADAEGVRRSGLEPIARAVPGRWFAPAFASAQPAIVDWAVQMVRSTDLNCFAAAYEALAAFDVQADLARVAAPTLVVVGADDQVTPPAQARALVAGIPDARLAVVPGACHLTPVEQPAAVTDLLVRHFTTPATATTVRIPGPPAGRAADDWPTGGGGAPAGPVPGPGRPADAATGAGPGAVAGVSPGEGAGRDDWPVPSGGASAVAVSEPARPGAPVPGSGVGRDDWPVPSGSTSAVAAAEPARPAGAVPGPGAGRDDWPVPSGGASAVA</sequence>
<dbReference type="AlphaFoldDB" id="A0A7Y7AZG0"/>
<dbReference type="GO" id="GO:0016787">
    <property type="term" value="F:hydrolase activity"/>
    <property type="evidence" value="ECO:0007669"/>
    <property type="project" value="UniProtKB-KW"/>
</dbReference>
<evidence type="ECO:0000256" key="1">
    <source>
        <dbReference type="SAM" id="MobiDB-lite"/>
    </source>
</evidence>
<evidence type="ECO:0000313" key="4">
    <source>
        <dbReference type="Proteomes" id="UP000587462"/>
    </source>
</evidence>
<dbReference type="Pfam" id="PF00561">
    <property type="entry name" value="Abhydrolase_1"/>
    <property type="match status" value="1"/>
</dbReference>
<proteinExistence type="predicted"/>
<feature type="region of interest" description="Disordered" evidence="1">
    <location>
        <begin position="252"/>
        <end position="387"/>
    </location>
</feature>
<dbReference type="SUPFAM" id="SSF53474">
    <property type="entry name" value="alpha/beta-Hydrolases"/>
    <property type="match status" value="1"/>
</dbReference>
<keyword evidence="3" id="KW-0378">Hydrolase</keyword>
<reference evidence="3 4" key="1">
    <citation type="submission" date="2020-04" db="EMBL/GenBank/DDBJ databases">
        <title>Draft Genome Sequence of Streptomyces morookaense DSM 40503, an 8-azaguanine-producing strain.</title>
        <authorList>
            <person name="Qi J."/>
            <person name="Gao J.-M."/>
        </authorList>
    </citation>
    <scope>NUCLEOTIDE SEQUENCE [LARGE SCALE GENOMIC DNA]</scope>
    <source>
        <strain evidence="3 4">DSM 40503</strain>
    </source>
</reference>
<protein>
    <submittedName>
        <fullName evidence="3">Alpha/beta fold hydrolase</fullName>
    </submittedName>
</protein>
<feature type="compositionally biased region" description="Low complexity" evidence="1">
    <location>
        <begin position="285"/>
        <end position="304"/>
    </location>
</feature>
<dbReference type="EMBL" id="JABBXF010000002">
    <property type="protein sequence ID" value="NVK76205.1"/>
    <property type="molecule type" value="Genomic_DNA"/>
</dbReference>
<comment type="caution">
    <text evidence="3">The sequence shown here is derived from an EMBL/GenBank/DDBJ whole genome shotgun (WGS) entry which is preliminary data.</text>
</comment>
<dbReference type="InterPro" id="IPR000073">
    <property type="entry name" value="AB_hydrolase_1"/>
</dbReference>
<feature type="compositionally biased region" description="Low complexity" evidence="1">
    <location>
        <begin position="353"/>
        <end position="368"/>
    </location>
</feature>
<dbReference type="PRINTS" id="PR00111">
    <property type="entry name" value="ABHYDROLASE"/>
</dbReference>
<evidence type="ECO:0000259" key="2">
    <source>
        <dbReference type="Pfam" id="PF00561"/>
    </source>
</evidence>
<accession>A0A7Y7AZG0</accession>
<feature type="domain" description="AB hydrolase-1" evidence="2">
    <location>
        <begin position="23"/>
        <end position="232"/>
    </location>
</feature>
<feature type="non-terminal residue" evidence="3">
    <location>
        <position position="387"/>
    </location>
</feature>
<organism evidence="3 4">
    <name type="scientific">Streptomyces morookaense</name>
    <name type="common">Streptoverticillium morookaense</name>
    <dbReference type="NCBI Taxonomy" id="1970"/>
    <lineage>
        <taxon>Bacteria</taxon>
        <taxon>Bacillati</taxon>
        <taxon>Actinomycetota</taxon>
        <taxon>Actinomycetes</taxon>
        <taxon>Kitasatosporales</taxon>
        <taxon>Streptomycetaceae</taxon>
        <taxon>Streptomyces</taxon>
    </lineage>
</organism>
<dbReference type="Proteomes" id="UP000587462">
    <property type="component" value="Unassembled WGS sequence"/>
</dbReference>
<dbReference type="InterPro" id="IPR050266">
    <property type="entry name" value="AB_hydrolase_sf"/>
</dbReference>
<dbReference type="PANTHER" id="PTHR43798">
    <property type="entry name" value="MONOACYLGLYCEROL LIPASE"/>
    <property type="match status" value="1"/>
</dbReference>
<keyword evidence="4" id="KW-1185">Reference proteome</keyword>
<name>A0A7Y7AZG0_STRMO</name>
<gene>
    <name evidence="3" type="ORF">HG542_00865</name>
</gene>
<evidence type="ECO:0000313" key="3">
    <source>
        <dbReference type="EMBL" id="NVK76205.1"/>
    </source>
</evidence>
<dbReference type="Gene3D" id="3.40.50.1820">
    <property type="entry name" value="alpha/beta hydrolase"/>
    <property type="match status" value="1"/>
</dbReference>
<dbReference type="InterPro" id="IPR029058">
    <property type="entry name" value="AB_hydrolase_fold"/>
</dbReference>